<protein>
    <submittedName>
        <fullName evidence="1">Uncharacterized protein</fullName>
    </submittedName>
</protein>
<organism evidence="1 2">
    <name type="scientific">Plesiocystis pacifica SIR-1</name>
    <dbReference type="NCBI Taxonomy" id="391625"/>
    <lineage>
        <taxon>Bacteria</taxon>
        <taxon>Pseudomonadati</taxon>
        <taxon>Myxococcota</taxon>
        <taxon>Polyangia</taxon>
        <taxon>Nannocystales</taxon>
        <taxon>Nannocystaceae</taxon>
        <taxon>Plesiocystis</taxon>
    </lineage>
</organism>
<sequence length="200" mass="20962">MLDALEAGRHGEHAPRLQGQVGAVAQPLLALDVGAPGVAAKQHAARHQGAAKVPEHPAELLRGHVEEHRVGEDAVEALGGQVEGEEVLMPDLAPGRGPSHGHERGRAVEADRVVPARAEGREVAPRPAAQVEDALGRRPGQVAEQGVHVLRDVVVLGPLAEVLGALLVVGHGRARGVGQLLRREASERAGRLQLRHLRGA</sequence>
<dbReference type="AlphaFoldDB" id="A6FXG8"/>
<dbReference type="EMBL" id="ABCS01000002">
    <property type="protein sequence ID" value="EDM81556.1"/>
    <property type="molecule type" value="Genomic_DNA"/>
</dbReference>
<evidence type="ECO:0000313" key="1">
    <source>
        <dbReference type="EMBL" id="EDM81556.1"/>
    </source>
</evidence>
<gene>
    <name evidence="1" type="ORF">PPSIR1_21604</name>
</gene>
<name>A6FXG8_9BACT</name>
<evidence type="ECO:0000313" key="2">
    <source>
        <dbReference type="Proteomes" id="UP000005801"/>
    </source>
</evidence>
<comment type="caution">
    <text evidence="1">The sequence shown here is derived from an EMBL/GenBank/DDBJ whole genome shotgun (WGS) entry which is preliminary data.</text>
</comment>
<dbReference type="Proteomes" id="UP000005801">
    <property type="component" value="Unassembled WGS sequence"/>
</dbReference>
<accession>A6FXG8</accession>
<proteinExistence type="predicted"/>
<reference evidence="1 2" key="1">
    <citation type="submission" date="2007-06" db="EMBL/GenBank/DDBJ databases">
        <authorList>
            <person name="Shimkets L."/>
            <person name="Ferriera S."/>
            <person name="Johnson J."/>
            <person name="Kravitz S."/>
            <person name="Beeson K."/>
            <person name="Sutton G."/>
            <person name="Rogers Y.-H."/>
            <person name="Friedman R."/>
            <person name="Frazier M."/>
            <person name="Venter J.C."/>
        </authorList>
    </citation>
    <scope>NUCLEOTIDE SEQUENCE [LARGE SCALE GENOMIC DNA]</scope>
    <source>
        <strain evidence="1 2">SIR-1</strain>
    </source>
</reference>
<keyword evidence="2" id="KW-1185">Reference proteome</keyword>